<sequence>MILSARALDIATTQIGVHEKGSSNSGPEVDKYLKSVGLTPGFPWCMAFVYWCYSQAAQESGVANFLIKTGGVLHQWNEQQPVRKIILDKVLKDPAIIQPGAVFIMDYGKGTGHTGLVEKIHGSYVDTIEGNTNDEGSREGYEVCRRTRRLTSIKGFIQ</sequence>
<dbReference type="SUPFAM" id="SSF54001">
    <property type="entry name" value="Cysteine proteinases"/>
    <property type="match status" value="1"/>
</dbReference>
<evidence type="ECO:0000313" key="3">
    <source>
        <dbReference type="Proteomes" id="UP000192610"/>
    </source>
</evidence>
<reference evidence="3" key="1">
    <citation type="submission" date="2016-04" db="EMBL/GenBank/DDBJ databases">
        <authorList>
            <person name="Chen L."/>
            <person name="Zhuang W."/>
            <person name="Wang G."/>
        </authorList>
    </citation>
    <scope>NUCLEOTIDE SEQUENCE [LARGE SCALE GENOMIC DNA]</scope>
    <source>
        <strain evidence="3">17621</strain>
    </source>
</reference>
<gene>
    <name evidence="2" type="ORF">A4H97_32115</name>
</gene>
<organism evidence="2 3">
    <name type="scientific">Niastella yeongjuensis</name>
    <dbReference type="NCBI Taxonomy" id="354355"/>
    <lineage>
        <taxon>Bacteria</taxon>
        <taxon>Pseudomonadati</taxon>
        <taxon>Bacteroidota</taxon>
        <taxon>Chitinophagia</taxon>
        <taxon>Chitinophagales</taxon>
        <taxon>Chitinophagaceae</taxon>
        <taxon>Niastella</taxon>
    </lineage>
</organism>
<keyword evidence="3" id="KW-1185">Reference proteome</keyword>
<feature type="domain" description="Peptidase C51" evidence="1">
    <location>
        <begin position="41"/>
        <end position="131"/>
    </location>
</feature>
<dbReference type="AlphaFoldDB" id="A0A1V9EIC3"/>
<dbReference type="InterPro" id="IPR007921">
    <property type="entry name" value="CHAP_dom"/>
</dbReference>
<proteinExistence type="predicted"/>
<dbReference type="Proteomes" id="UP000192610">
    <property type="component" value="Unassembled WGS sequence"/>
</dbReference>
<comment type="caution">
    <text evidence="2">The sequence shown here is derived from an EMBL/GenBank/DDBJ whole genome shotgun (WGS) entry which is preliminary data.</text>
</comment>
<dbReference type="InterPro" id="IPR038765">
    <property type="entry name" value="Papain-like_cys_pep_sf"/>
</dbReference>
<dbReference type="Gene3D" id="3.90.1720.10">
    <property type="entry name" value="endopeptidase domain like (from Nostoc punctiforme)"/>
    <property type="match status" value="1"/>
</dbReference>
<name>A0A1V9EIC3_9BACT</name>
<dbReference type="Pfam" id="PF05257">
    <property type="entry name" value="CHAP"/>
    <property type="match status" value="1"/>
</dbReference>
<dbReference type="RefSeq" id="WP_081202222.1">
    <property type="nucleotide sequence ID" value="NZ_FOCZ01000021.1"/>
</dbReference>
<accession>A0A1V9EIC3</accession>
<dbReference type="OrthoDB" id="9813532at2"/>
<evidence type="ECO:0000313" key="2">
    <source>
        <dbReference type="EMBL" id="OQP45888.1"/>
    </source>
</evidence>
<dbReference type="STRING" id="354355.SAMN05660816_06505"/>
<dbReference type="EMBL" id="LVXG01000027">
    <property type="protein sequence ID" value="OQP45888.1"/>
    <property type="molecule type" value="Genomic_DNA"/>
</dbReference>
<evidence type="ECO:0000259" key="1">
    <source>
        <dbReference type="Pfam" id="PF05257"/>
    </source>
</evidence>
<protein>
    <recommendedName>
        <fullName evidence="1">Peptidase C51 domain-containing protein</fullName>
    </recommendedName>
</protein>